<dbReference type="PATRIC" id="fig|1214101.3.peg.5932"/>
<proteinExistence type="predicted"/>
<dbReference type="PANTHER" id="PTHR47129:SF1">
    <property type="entry name" value="NMRA-LIKE DOMAIN-CONTAINING PROTEIN"/>
    <property type="match status" value="1"/>
</dbReference>
<dbReference type="STRING" id="1214101.BN159_5848"/>
<gene>
    <name evidence="2" type="ORF">BN159_5848</name>
</gene>
<dbReference type="Gene3D" id="3.90.25.10">
    <property type="entry name" value="UDP-galactose 4-epimerase, domain 1"/>
    <property type="match status" value="1"/>
</dbReference>
<name>K4RAI2_STRDJ</name>
<evidence type="ECO:0000313" key="3">
    <source>
        <dbReference type="Proteomes" id="UP000008043"/>
    </source>
</evidence>
<dbReference type="SUPFAM" id="SSF51735">
    <property type="entry name" value="NAD(P)-binding Rossmann-fold domains"/>
    <property type="match status" value="1"/>
</dbReference>
<dbReference type="PANTHER" id="PTHR47129">
    <property type="entry name" value="QUINONE OXIDOREDUCTASE 2"/>
    <property type="match status" value="1"/>
</dbReference>
<reference evidence="2 3" key="1">
    <citation type="journal article" date="2012" name="J. Bacteriol.">
        <title>Genome sequence of the bacterium Streptomyces davawensis JCM 4913 and heterologous production of the unique antibiotic roseoflavin.</title>
        <authorList>
            <person name="Jankowitsch F."/>
            <person name="Schwarz J."/>
            <person name="Ruckert C."/>
            <person name="Gust B."/>
            <person name="Szczepanowski R."/>
            <person name="Blom J."/>
            <person name="Pelzer S."/>
            <person name="Kalinowski J."/>
            <person name="Mack M."/>
        </authorList>
    </citation>
    <scope>NUCLEOTIDE SEQUENCE [LARGE SCALE GENOMIC DNA]</scope>
    <source>
        <strain evidence="3">DSM 101723 / JCM 4913 / KCC S-0913 / 768</strain>
    </source>
</reference>
<dbReference type="eggNOG" id="COG0702">
    <property type="taxonomic scope" value="Bacteria"/>
</dbReference>
<dbReference type="Proteomes" id="UP000008043">
    <property type="component" value="Chromosome"/>
</dbReference>
<dbReference type="InterPro" id="IPR052718">
    <property type="entry name" value="NmrA-type_oxidoreductase"/>
</dbReference>
<dbReference type="AlphaFoldDB" id="K4RAI2"/>
<dbReference type="OrthoDB" id="5510591at2"/>
<evidence type="ECO:0000313" key="2">
    <source>
        <dbReference type="EMBL" id="CCK30227.1"/>
    </source>
</evidence>
<dbReference type="InterPro" id="IPR036291">
    <property type="entry name" value="NAD(P)-bd_dom_sf"/>
</dbReference>
<keyword evidence="3" id="KW-1185">Reference proteome</keyword>
<dbReference type="Gene3D" id="3.40.50.720">
    <property type="entry name" value="NAD(P)-binding Rossmann-like Domain"/>
    <property type="match status" value="1"/>
</dbReference>
<sequence length="295" mass="30200">MILVTGVSGGLGRLVLQGLTALSGPDGIEVVAGTRGGDGETARRIDFDDPASLVEGFAGVDVLVMISAGYAEDDIVLARHGAVADAAAAAGVRHVIYTSLAASGERTTLALPHRWTEDRLAHGPYDTTILRNGLYAELLGGLSAGSAGPAAETGVFSAAYGTGRMSVVAREDLADITVSVAAEADRALTSGGHSRHAGRTYELEGVTALGGTDLADLLTKRYGRQVDYHPTSLTDARTALAGHGLEPYQITHTLSLLSNMAAGFLEAKTSDVPTLLGSAPRPVHDLVTESATAGG</sequence>
<accession>K4RAI2</accession>
<dbReference type="Pfam" id="PF05368">
    <property type="entry name" value="NmrA"/>
    <property type="match status" value="1"/>
</dbReference>
<dbReference type="HOGENOM" id="CLU_007383_10_4_11"/>
<dbReference type="KEGG" id="sdv:BN159_5848"/>
<dbReference type="InterPro" id="IPR008030">
    <property type="entry name" value="NmrA-like"/>
</dbReference>
<dbReference type="EMBL" id="HE971709">
    <property type="protein sequence ID" value="CCK30227.1"/>
    <property type="molecule type" value="Genomic_DNA"/>
</dbReference>
<feature type="domain" description="NmrA-like" evidence="1">
    <location>
        <begin position="2"/>
        <end position="113"/>
    </location>
</feature>
<organism evidence="2 3">
    <name type="scientific">Streptomyces davaonensis (strain DSM 101723 / JCM 4913 / KCC S-0913 / 768)</name>
    <dbReference type="NCBI Taxonomy" id="1214101"/>
    <lineage>
        <taxon>Bacteria</taxon>
        <taxon>Bacillati</taxon>
        <taxon>Actinomycetota</taxon>
        <taxon>Actinomycetes</taxon>
        <taxon>Kitasatosporales</taxon>
        <taxon>Streptomycetaceae</taxon>
        <taxon>Streptomyces</taxon>
    </lineage>
</organism>
<evidence type="ECO:0000259" key="1">
    <source>
        <dbReference type="Pfam" id="PF05368"/>
    </source>
</evidence>
<protein>
    <submittedName>
        <fullName evidence="2">NmrA family protein</fullName>
    </submittedName>
</protein>
<dbReference type="RefSeq" id="WP_015660563.1">
    <property type="nucleotide sequence ID" value="NC_020504.1"/>
</dbReference>